<reference evidence="4 5" key="1">
    <citation type="submission" date="2022-12" db="EMBL/GenBank/DDBJ databases">
        <title>Chromosome-level genome of Tegillarca granosa.</title>
        <authorList>
            <person name="Kim J."/>
        </authorList>
    </citation>
    <scope>NUCLEOTIDE SEQUENCE [LARGE SCALE GENOMIC DNA]</scope>
    <source>
        <strain evidence="4">Teg-2019</strain>
        <tissue evidence="4">Adductor muscle</tissue>
    </source>
</reference>
<dbReference type="PANTHER" id="PTHR21707">
    <property type="entry name" value="FLAGELLUM-ASSOCIATED COILED-COIL DOMAIN-CONTAINING PROTEIN 1"/>
    <property type="match status" value="1"/>
</dbReference>
<evidence type="ECO:0000256" key="1">
    <source>
        <dbReference type="SAM" id="Coils"/>
    </source>
</evidence>
<feature type="coiled-coil region" evidence="1">
    <location>
        <begin position="143"/>
        <end position="258"/>
    </location>
</feature>
<accession>A0ABQ9FUU3</accession>
<protein>
    <submittedName>
        <fullName evidence="4">Uncharacterized protein</fullName>
    </submittedName>
</protein>
<sequence>MSADVLNHINRQYYWTDADVPSTASASQHGSGGFRGNRPKSTPSGGKYSLRNGSPTKMNRPKTAAAVLSRTDGCDRVLQVEHEPTRRHNFENHMPVKKSKPPPWQQKLEQPLVPFVVGPGYILSRSKSKFAVTIKDEFFEPQLDEVEKKKQEAERLAKEERDALVEDLQKQISDLTLYLEEERLNHKQTKQKAEEFLRDKIEELQNTHKDHIRDLEEDHNESLEKLRKQLETEHDQYKSNTESQINKMKKELEFYSGAFESFQSTLRSELDEKWNKREHDLMMMFEEQKQTSIHEIKAKIIQERNSEKINMQKEHQRSIESLRKEHKKELDALIRRFSNVAADLERLKKTTAELKEVKEELEQITVGYNEACQKLANTTRELADTKMKLLSFEDQFDEKVQQVDEKYKKKIQDLMSQNTELRRLYVKKCGELYDEKVSAEVFRAERVTSAKEVMQSLIESKKRADVALTPGLELGVPGAKARPGSAPMTRRELEDAQFSAGQFDEFSKEDNEEVIRPDVNINEVNEDIEEIRRNIMEEIKVPSKEEILTSMET</sequence>
<evidence type="ECO:0000313" key="4">
    <source>
        <dbReference type="EMBL" id="KAJ8321033.1"/>
    </source>
</evidence>
<proteinExistence type="predicted"/>
<dbReference type="Proteomes" id="UP001217089">
    <property type="component" value="Unassembled WGS sequence"/>
</dbReference>
<name>A0ABQ9FUU3_TEGGR</name>
<gene>
    <name evidence="3" type="ORF">KUTeg_002614</name>
    <name evidence="4" type="ORF">KUTeg_002620</name>
</gene>
<dbReference type="InterPro" id="IPR026674">
    <property type="entry name" value="FLACC1"/>
</dbReference>
<dbReference type="EMBL" id="JARBDR010000141">
    <property type="protein sequence ID" value="KAJ8321027.1"/>
    <property type="molecule type" value="Genomic_DNA"/>
</dbReference>
<comment type="caution">
    <text evidence="4">The sequence shown here is derived from an EMBL/GenBank/DDBJ whole genome shotgun (WGS) entry which is preliminary data.</text>
</comment>
<evidence type="ECO:0000313" key="5">
    <source>
        <dbReference type="Proteomes" id="UP001217089"/>
    </source>
</evidence>
<organism evidence="4 5">
    <name type="scientific">Tegillarca granosa</name>
    <name type="common">Malaysian cockle</name>
    <name type="synonym">Anadara granosa</name>
    <dbReference type="NCBI Taxonomy" id="220873"/>
    <lineage>
        <taxon>Eukaryota</taxon>
        <taxon>Metazoa</taxon>
        <taxon>Spiralia</taxon>
        <taxon>Lophotrochozoa</taxon>
        <taxon>Mollusca</taxon>
        <taxon>Bivalvia</taxon>
        <taxon>Autobranchia</taxon>
        <taxon>Pteriomorphia</taxon>
        <taxon>Arcoida</taxon>
        <taxon>Arcoidea</taxon>
        <taxon>Arcidae</taxon>
        <taxon>Tegillarca</taxon>
    </lineage>
</organism>
<dbReference type="EMBL" id="JARBDR010000141">
    <property type="protein sequence ID" value="KAJ8321033.1"/>
    <property type="molecule type" value="Genomic_DNA"/>
</dbReference>
<feature type="region of interest" description="Disordered" evidence="2">
    <location>
        <begin position="16"/>
        <end position="63"/>
    </location>
</feature>
<evidence type="ECO:0000256" key="2">
    <source>
        <dbReference type="SAM" id="MobiDB-lite"/>
    </source>
</evidence>
<keyword evidence="5" id="KW-1185">Reference proteome</keyword>
<feature type="coiled-coil region" evidence="1">
    <location>
        <begin position="330"/>
        <end position="424"/>
    </location>
</feature>
<keyword evidence="1" id="KW-0175">Coiled coil</keyword>
<evidence type="ECO:0000313" key="3">
    <source>
        <dbReference type="EMBL" id="KAJ8321027.1"/>
    </source>
</evidence>
<dbReference type="PANTHER" id="PTHR21707:SF42">
    <property type="entry name" value="FLAGELLUM-ASSOCIATED COILED-COIL DOMAIN-CONTAINING PROTEIN 1"/>
    <property type="match status" value="1"/>
</dbReference>